<keyword evidence="2" id="KW-1185">Reference proteome</keyword>
<evidence type="ECO:0000313" key="2">
    <source>
        <dbReference type="Proteomes" id="UP001163324"/>
    </source>
</evidence>
<protein>
    <submittedName>
        <fullName evidence="1">Uncharacterized protein</fullName>
    </submittedName>
</protein>
<dbReference type="Proteomes" id="UP001163324">
    <property type="component" value="Chromosome 6"/>
</dbReference>
<name>A0ACC0UZ20_9HYPO</name>
<organism evidence="1 2">
    <name type="scientific">Trichothecium roseum</name>
    <dbReference type="NCBI Taxonomy" id="47278"/>
    <lineage>
        <taxon>Eukaryota</taxon>
        <taxon>Fungi</taxon>
        <taxon>Dikarya</taxon>
        <taxon>Ascomycota</taxon>
        <taxon>Pezizomycotina</taxon>
        <taxon>Sordariomycetes</taxon>
        <taxon>Hypocreomycetidae</taxon>
        <taxon>Hypocreales</taxon>
        <taxon>Hypocreales incertae sedis</taxon>
        <taxon>Trichothecium</taxon>
    </lineage>
</organism>
<sequence length="563" mass="59582">MESFPYITPAAPTGTLAPFQPPTPKVDMTSGSPPVPDQTTSAADSDSAPVTKTPPGVIAAVVILSLIVVISILVFGCIYQRRSLRKMEEKNRKNDLERQANSSGSSNSGDSHNTRGRAAAAAAVAHRNNAEPQSPFDGEGMEEIDLGTLPVAHSNPTASAALHQSRRQKSSAGRDPRRHNSRRGAITTELPAASAAQQAEGGGDEPANNDTRFFFDPSGPARTLASSTMYHGNMSSKTKTRHASGSTEQGTASGPTPLENEHIGDRSAADYYQSPSSVFSGSSPTELPRKPVAQREPSPAQQAFQEEPVVGGSPDSFAAGDDAEWTSVIQPTASEISLSSSVYSTSMSTHVPSTVASTIWPGPANDAVNDFASTSYGQVKQGQPLVVNPGLKSKSGSMKAAVCEAGDVSPQVTVARQPSSASMLSNVTEEHSDRPGSAKRSRGHHPYSGSSSGRHHERTLDDLHSSSSKPGKKSSSRSRSNSDRSTSRSHSHRSHRSGSGRSASSSSRSHSTRSSSSKQDETTTAGKILNAFLTDSRSKPRLTSTELAKLHHDERRREKRRAE</sequence>
<reference evidence="1" key="1">
    <citation type="submission" date="2022-10" db="EMBL/GenBank/DDBJ databases">
        <title>Complete Genome of Trichothecium roseum strain YXFP-22015, a Plant Pathogen Isolated from Citrus.</title>
        <authorList>
            <person name="Wang Y."/>
            <person name="Zhu L."/>
        </authorList>
    </citation>
    <scope>NUCLEOTIDE SEQUENCE</scope>
    <source>
        <strain evidence="1">YXFP-22015</strain>
    </source>
</reference>
<comment type="caution">
    <text evidence="1">The sequence shown here is derived from an EMBL/GenBank/DDBJ whole genome shotgun (WGS) entry which is preliminary data.</text>
</comment>
<proteinExistence type="predicted"/>
<gene>
    <name evidence="1" type="ORF">N3K66_007128</name>
</gene>
<evidence type="ECO:0000313" key="1">
    <source>
        <dbReference type="EMBL" id="KAI9898768.1"/>
    </source>
</evidence>
<accession>A0ACC0UZ20</accession>
<dbReference type="EMBL" id="CM047945">
    <property type="protein sequence ID" value="KAI9898768.1"/>
    <property type="molecule type" value="Genomic_DNA"/>
</dbReference>